<dbReference type="GO" id="GO:0005540">
    <property type="term" value="F:hyaluronic acid binding"/>
    <property type="evidence" value="ECO:0007669"/>
    <property type="project" value="InterPro"/>
</dbReference>
<keyword evidence="7" id="KW-0654">Proteoglycan</keyword>
<feature type="disulfide bond" evidence="11">
    <location>
        <begin position="297"/>
        <end position="318"/>
    </location>
</feature>
<dbReference type="SMART" id="SM00409">
    <property type="entry name" value="IG"/>
    <property type="match status" value="1"/>
</dbReference>
<dbReference type="InterPro" id="IPR050691">
    <property type="entry name" value="Hyaluronan_bind_Proteoglycan"/>
</dbReference>
<dbReference type="FunFam" id="3.10.100.10:FF:000002">
    <property type="entry name" value="Hyaluronan proteoglycan link protein 1"/>
    <property type="match status" value="2"/>
</dbReference>
<evidence type="ECO:0000256" key="12">
    <source>
        <dbReference type="SAM" id="MobiDB-lite"/>
    </source>
</evidence>
<dbReference type="Ensembl" id="ENSSPAT00000030536.1">
    <property type="protein sequence ID" value="ENSSPAP00000030047.1"/>
    <property type="gene ID" value="ENSSPAG00000022566.1"/>
</dbReference>
<feature type="domain" description="Link" evidence="15">
    <location>
        <begin position="579"/>
        <end position="675"/>
    </location>
</feature>
<evidence type="ECO:0000256" key="3">
    <source>
        <dbReference type="ARBA" id="ARBA00022525"/>
    </source>
</evidence>
<feature type="domain" description="Link" evidence="15">
    <location>
        <begin position="153"/>
        <end position="248"/>
    </location>
</feature>
<feature type="disulfide bond" evidence="11">
    <location>
        <begin position="199"/>
        <end position="220"/>
    </location>
</feature>
<keyword evidence="4" id="KW-0272">Extracellular matrix</keyword>
<dbReference type="InterPro" id="IPR003599">
    <property type="entry name" value="Ig_sub"/>
</dbReference>
<dbReference type="InterPro" id="IPR013783">
    <property type="entry name" value="Ig-like_fold"/>
</dbReference>
<feature type="chain" id="PRO_5017451601" evidence="13">
    <location>
        <begin position="31"/>
        <end position="697"/>
    </location>
</feature>
<evidence type="ECO:0000256" key="13">
    <source>
        <dbReference type="SAM" id="SignalP"/>
    </source>
</evidence>
<dbReference type="SUPFAM" id="SSF48726">
    <property type="entry name" value="Immunoglobulin"/>
    <property type="match status" value="1"/>
</dbReference>
<dbReference type="GO" id="GO:0005615">
    <property type="term" value="C:extracellular space"/>
    <property type="evidence" value="ECO:0007669"/>
    <property type="project" value="TreeGrafter"/>
</dbReference>
<dbReference type="STRING" id="144197.ENSSPAP00000030047"/>
<name>A0A3B5BMF9_9TELE</name>
<keyword evidence="5 13" id="KW-0732">Signal</keyword>
<dbReference type="FunFam" id="3.10.100.10:FF:000011">
    <property type="entry name" value="Aggrecan core protein"/>
    <property type="match status" value="1"/>
</dbReference>
<dbReference type="AlphaFoldDB" id="A0A3B5BMF9"/>
<dbReference type="SMART" id="SM00406">
    <property type="entry name" value="IGv"/>
    <property type="match status" value="1"/>
</dbReference>
<dbReference type="Gene3D" id="2.60.40.10">
    <property type="entry name" value="Immunoglobulins"/>
    <property type="match status" value="1"/>
</dbReference>
<keyword evidence="6" id="KW-0677">Repeat</keyword>
<dbReference type="InterPro" id="IPR016186">
    <property type="entry name" value="C-type_lectin-like/link_sf"/>
</dbReference>
<feature type="signal peptide" evidence="13">
    <location>
        <begin position="1"/>
        <end position="30"/>
    </location>
</feature>
<evidence type="ECO:0000256" key="9">
    <source>
        <dbReference type="ARBA" id="ARBA00023180"/>
    </source>
</evidence>
<dbReference type="SMART" id="SM00445">
    <property type="entry name" value="LINK"/>
    <property type="match status" value="4"/>
</dbReference>
<evidence type="ECO:0000256" key="1">
    <source>
        <dbReference type="ARBA" id="ARBA00004498"/>
    </source>
</evidence>
<dbReference type="PANTHER" id="PTHR22804:SF60">
    <property type="entry name" value="AGGRECAN A"/>
    <property type="match status" value="1"/>
</dbReference>
<feature type="region of interest" description="Disordered" evidence="12">
    <location>
        <begin position="407"/>
        <end position="445"/>
    </location>
</feature>
<feature type="disulfide bond" evidence="11">
    <location>
        <begin position="524"/>
        <end position="545"/>
    </location>
</feature>
<accession>A0A3B5BMF9</accession>
<dbReference type="InterPro" id="IPR007110">
    <property type="entry name" value="Ig-like_dom"/>
</dbReference>
<evidence type="ECO:0000259" key="14">
    <source>
        <dbReference type="PROSITE" id="PS50835"/>
    </source>
</evidence>
<dbReference type="GO" id="GO:0045202">
    <property type="term" value="C:synapse"/>
    <property type="evidence" value="ECO:0007669"/>
    <property type="project" value="TreeGrafter"/>
</dbReference>
<keyword evidence="8 11" id="KW-1015">Disulfide bond</keyword>
<dbReference type="GO" id="GO:0007155">
    <property type="term" value="P:cell adhesion"/>
    <property type="evidence" value="ECO:0007669"/>
    <property type="project" value="InterPro"/>
</dbReference>
<evidence type="ECO:0000313" key="16">
    <source>
        <dbReference type="Ensembl" id="ENSSPAP00000030047.1"/>
    </source>
</evidence>
<evidence type="ECO:0000256" key="6">
    <source>
        <dbReference type="ARBA" id="ARBA00022737"/>
    </source>
</evidence>
<feature type="domain" description="Link" evidence="15">
    <location>
        <begin position="478"/>
        <end position="573"/>
    </location>
</feature>
<keyword evidence="3" id="KW-0964">Secreted</keyword>
<dbReference type="PRINTS" id="PR01265">
    <property type="entry name" value="LINKMODULE"/>
</dbReference>
<keyword evidence="10" id="KW-0393">Immunoglobulin domain</keyword>
<dbReference type="PROSITE" id="PS50835">
    <property type="entry name" value="IG_LIKE"/>
    <property type="match status" value="1"/>
</dbReference>
<dbReference type="InterPro" id="IPR003006">
    <property type="entry name" value="Ig/MHC_CS"/>
</dbReference>
<dbReference type="CDD" id="cd03520">
    <property type="entry name" value="Link_domain_CSPGs_modules_2_4"/>
    <property type="match status" value="2"/>
</dbReference>
<dbReference type="InterPro" id="IPR016187">
    <property type="entry name" value="CTDL_fold"/>
</dbReference>
<dbReference type="PROSITE" id="PS00290">
    <property type="entry name" value="IG_MHC"/>
    <property type="match status" value="1"/>
</dbReference>
<dbReference type="Pfam" id="PF07686">
    <property type="entry name" value="V-set"/>
    <property type="match status" value="1"/>
</dbReference>
<dbReference type="CDD" id="cd03517">
    <property type="entry name" value="Link_domain_CSPGs_modules_1_3"/>
    <property type="match status" value="2"/>
</dbReference>
<evidence type="ECO:0000256" key="7">
    <source>
        <dbReference type="ARBA" id="ARBA00022974"/>
    </source>
</evidence>
<dbReference type="GO" id="GO:0002052">
    <property type="term" value="P:positive regulation of neuroblast proliferation"/>
    <property type="evidence" value="ECO:0007669"/>
    <property type="project" value="TreeGrafter"/>
</dbReference>
<dbReference type="GO" id="GO:0072534">
    <property type="term" value="C:perineuronal net"/>
    <property type="evidence" value="ECO:0007669"/>
    <property type="project" value="TreeGrafter"/>
</dbReference>
<comment type="subcellular location">
    <subcellularLocation>
        <location evidence="1">Secreted</location>
        <location evidence="1">Extracellular space</location>
        <location evidence="1">Extracellular matrix</location>
    </subcellularLocation>
</comment>
<keyword evidence="9" id="KW-0325">Glycoprotein</keyword>
<feature type="domain" description="Ig-like" evidence="14">
    <location>
        <begin position="25"/>
        <end position="149"/>
    </location>
</feature>
<dbReference type="InterPro" id="IPR000538">
    <property type="entry name" value="Link_dom"/>
</dbReference>
<sequence>CVCHFTAHVLSSFLPLLVLFCITDPDDVLSVSIPLEEPQRPLLGATIVLPCYFEDHTVPDPGAPTIAPLSHRIKWSHITKENVTTVLVALEGEVLIGENYLDRVHLLGYPNTPTDASIKISELRHSDTGVYRCEVQHGIEDNHDNVHVQVQGIVFHYRAIMGRYSLTFEKAKAACAQNNAVVASPEQLQAAYDDGFHQCDAGWLSDETVRYPIHDPRVNCYGDKEELPGVRTYGVRDVNETYDVYCFAEKMTGKVFHTTTAEKFTFSEAVAACLSKGAQLATTGQLYLAWQGGMDVCNAGWLGDRSVRYPINIRRPQCGGGLLGVRTVYRNTDQTGFPFPESRYDAFCYTGIIEEGSGILSVTTVTRSPEVFFMRTTTESEAIGEVETRQPTNVDFIYTQSPIESLTMSPTETPIESPPESPIEPSTESPTELLTESPTELPLPQPPSITDLIEAITARPDLKTVPSQLYFLFLCAGVVFLYRSGVGRYAFTFVDAQLACQSIGGSIATPQQLQAAYEAGFHQCDAGWLLDQTVRYPVVFPRDGCTGDLGNKPGIRSYGLRPADELYDVYCYIEGLRGEVFHVGSEEGFTYDEAASSCLEQNAVLASTGDLYAAWKMGFDKCRAGWLVDRSVRYPINKPRAQCGAGKAGVHTIYADQNQTGYPKPDAKFDAYCFRGKSQECLDPSPLQAEKKAVLHS</sequence>
<proteinExistence type="inferred from homology"/>
<dbReference type="InterPro" id="IPR036179">
    <property type="entry name" value="Ig-like_dom_sf"/>
</dbReference>
<evidence type="ECO:0000256" key="8">
    <source>
        <dbReference type="ARBA" id="ARBA00023157"/>
    </source>
</evidence>
<dbReference type="SUPFAM" id="SSF56436">
    <property type="entry name" value="C-type lectin-like"/>
    <property type="match status" value="4"/>
</dbReference>
<evidence type="ECO:0000256" key="11">
    <source>
        <dbReference type="PROSITE-ProRule" id="PRU00323"/>
    </source>
</evidence>
<evidence type="ECO:0000256" key="4">
    <source>
        <dbReference type="ARBA" id="ARBA00022530"/>
    </source>
</evidence>
<dbReference type="Pfam" id="PF00193">
    <property type="entry name" value="Xlink"/>
    <property type="match status" value="4"/>
</dbReference>
<feature type="compositionally biased region" description="Low complexity" evidence="12">
    <location>
        <begin position="423"/>
        <end position="440"/>
    </location>
</feature>
<dbReference type="PROSITE" id="PS01241">
    <property type="entry name" value="LINK_1"/>
    <property type="match status" value="4"/>
</dbReference>
<dbReference type="GO" id="GO:0001501">
    <property type="term" value="P:skeletal system development"/>
    <property type="evidence" value="ECO:0007669"/>
    <property type="project" value="TreeGrafter"/>
</dbReference>
<reference evidence="16" key="1">
    <citation type="submission" date="2023-09" db="UniProtKB">
        <authorList>
            <consortium name="Ensembl"/>
        </authorList>
    </citation>
    <scope>IDENTIFICATION</scope>
</reference>
<comment type="caution">
    <text evidence="11">Lacks conserved residue(s) required for the propagation of feature annotation.</text>
</comment>
<evidence type="ECO:0000256" key="5">
    <source>
        <dbReference type="ARBA" id="ARBA00022729"/>
    </source>
</evidence>
<dbReference type="Gene3D" id="3.10.100.10">
    <property type="entry name" value="Mannose-Binding Protein A, subunit A"/>
    <property type="match status" value="4"/>
</dbReference>
<protein>
    <submittedName>
        <fullName evidence="16">Aggrecan a</fullName>
    </submittedName>
</protein>
<dbReference type="GO" id="GO:0007417">
    <property type="term" value="P:central nervous system development"/>
    <property type="evidence" value="ECO:0007669"/>
    <property type="project" value="TreeGrafter"/>
</dbReference>
<evidence type="ECO:0000256" key="10">
    <source>
        <dbReference type="ARBA" id="ARBA00023319"/>
    </source>
</evidence>
<dbReference type="GO" id="GO:0010001">
    <property type="term" value="P:glial cell differentiation"/>
    <property type="evidence" value="ECO:0007669"/>
    <property type="project" value="TreeGrafter"/>
</dbReference>
<dbReference type="GeneTree" id="ENSGT00940000155971"/>
<dbReference type="InterPro" id="IPR013106">
    <property type="entry name" value="Ig_V-set"/>
</dbReference>
<feature type="domain" description="Link" evidence="15">
    <location>
        <begin position="254"/>
        <end position="350"/>
    </location>
</feature>
<dbReference type="FunFam" id="3.10.100.10:FF:000009">
    <property type="entry name" value="Aggrecan core protein"/>
    <property type="match status" value="1"/>
</dbReference>
<feature type="disulfide bond" evidence="11">
    <location>
        <begin position="622"/>
        <end position="643"/>
    </location>
</feature>
<evidence type="ECO:0000259" key="15">
    <source>
        <dbReference type="PROSITE" id="PS50963"/>
    </source>
</evidence>
<evidence type="ECO:0000256" key="2">
    <source>
        <dbReference type="ARBA" id="ARBA00006838"/>
    </source>
</evidence>
<dbReference type="PROSITE" id="PS50963">
    <property type="entry name" value="LINK_2"/>
    <property type="match status" value="4"/>
</dbReference>
<dbReference type="PANTHER" id="PTHR22804">
    <property type="entry name" value="AGGRECAN/VERSICAN PROTEOGLYCAN"/>
    <property type="match status" value="1"/>
</dbReference>
<organism evidence="16">
    <name type="scientific">Stegastes partitus</name>
    <name type="common">bicolor damselfish</name>
    <dbReference type="NCBI Taxonomy" id="144197"/>
    <lineage>
        <taxon>Eukaryota</taxon>
        <taxon>Metazoa</taxon>
        <taxon>Chordata</taxon>
        <taxon>Craniata</taxon>
        <taxon>Vertebrata</taxon>
        <taxon>Euteleostomi</taxon>
        <taxon>Actinopterygii</taxon>
        <taxon>Neopterygii</taxon>
        <taxon>Teleostei</taxon>
        <taxon>Neoteleostei</taxon>
        <taxon>Acanthomorphata</taxon>
        <taxon>Ovalentaria</taxon>
        <taxon>Pomacentridae</taxon>
        <taxon>Stegastes</taxon>
    </lineage>
</organism>
<comment type="similarity">
    <text evidence="2">Belongs to the aggrecan/versican proteoglycan family.</text>
</comment>